<accession>A0A9P8S1J1</accession>
<gene>
    <name evidence="1" type="ORF">SS50377_20388</name>
</gene>
<protein>
    <submittedName>
        <fullName evidence="1">Uncharacterized protein</fullName>
    </submittedName>
</protein>
<proteinExistence type="predicted"/>
<dbReference type="KEGG" id="ssao:94294411"/>
<sequence length="171" mass="19719">MTYFYTDMIARTVPTTTPERAFMSRPLSVSKFPPRTVGPRFACCTAATFDPFAVPLDGRQQTESGFVQRNATTGVNTGNATLDTMQRQSLFRKLSTPYYQPQQLTQTYSQNTSRMREAPKPTSAFRQQEIRKNVNTKYVLQIIDTDRAYRSPELTRKEGRIGKIREMRERE</sequence>
<keyword evidence="2" id="KW-1185">Reference proteome</keyword>
<dbReference type="GeneID" id="94294411"/>
<reference evidence="1 2" key="1">
    <citation type="journal article" date="2014" name="PLoS Genet.">
        <title>The Genome of Spironucleus salmonicida Highlights a Fish Pathogen Adapted to Fluctuating Environments.</title>
        <authorList>
            <person name="Xu F."/>
            <person name="Jerlstrom-Hultqvist J."/>
            <person name="Einarsson E."/>
            <person name="Astvaldsson A."/>
            <person name="Svard S.G."/>
            <person name="Andersson J.O."/>
        </authorList>
    </citation>
    <scope>NUCLEOTIDE SEQUENCE [LARGE SCALE GENOMIC DNA]</scope>
    <source>
        <strain evidence="1 2">ATCC 50377</strain>
    </source>
</reference>
<dbReference type="RefSeq" id="XP_067767813.1">
    <property type="nucleotide sequence ID" value="XM_067904331.1"/>
</dbReference>
<name>A0A9P8S1J1_9EUKA</name>
<comment type="caution">
    <text evidence="1">The sequence shown here is derived from an EMBL/GenBank/DDBJ whole genome shotgun (WGS) entry which is preliminary data.</text>
</comment>
<dbReference type="EMBL" id="AUWU02000001">
    <property type="protein sequence ID" value="KAH0577040.1"/>
    <property type="molecule type" value="Genomic_DNA"/>
</dbReference>
<organism evidence="1 2">
    <name type="scientific">Spironucleus salmonicida</name>
    <dbReference type="NCBI Taxonomy" id="348837"/>
    <lineage>
        <taxon>Eukaryota</taxon>
        <taxon>Metamonada</taxon>
        <taxon>Diplomonadida</taxon>
        <taxon>Hexamitidae</taxon>
        <taxon>Hexamitinae</taxon>
        <taxon>Spironucleus</taxon>
    </lineage>
</organism>
<dbReference type="Proteomes" id="UP000018208">
    <property type="component" value="Unassembled WGS sequence"/>
</dbReference>
<evidence type="ECO:0000313" key="1">
    <source>
        <dbReference type="EMBL" id="KAH0577040.1"/>
    </source>
</evidence>
<dbReference type="AlphaFoldDB" id="A0A9P8S1J1"/>
<evidence type="ECO:0000313" key="2">
    <source>
        <dbReference type="Proteomes" id="UP000018208"/>
    </source>
</evidence>